<sequence length="258" mass="28111">MVIPRRSGQRIEAEQQIGAFPLGPLEALGRVASMSALPGLTPSPPPPPTTLHADDEASHHEGEGSYGETMRAVWINEGEIIDLQSIQMSYVLDLYEQPLQKQISNIFCIMFEEMQAKFLQAQIESYSRGMDERYGDDSQCPELEPNIWIAASEAPKKGHVYGFRHSLCTARVISSCLSSVSHATSSFTTPAASGGPSSAATTMTLAQFREIVNETVSHNISHIVSQTISETLTQLGFLGDIAPPAQQPQHDREGESDL</sequence>
<evidence type="ECO:0000313" key="2">
    <source>
        <dbReference type="EMBL" id="MQL80748.1"/>
    </source>
</evidence>
<evidence type="ECO:0000313" key="3">
    <source>
        <dbReference type="Proteomes" id="UP000652761"/>
    </source>
</evidence>
<evidence type="ECO:0000256" key="1">
    <source>
        <dbReference type="SAM" id="MobiDB-lite"/>
    </source>
</evidence>
<proteinExistence type="predicted"/>
<feature type="compositionally biased region" description="Basic and acidic residues" evidence="1">
    <location>
        <begin position="52"/>
        <end position="63"/>
    </location>
</feature>
<accession>A0A843UAX1</accession>
<keyword evidence="3" id="KW-1185">Reference proteome</keyword>
<organism evidence="2 3">
    <name type="scientific">Colocasia esculenta</name>
    <name type="common">Wild taro</name>
    <name type="synonym">Arum esculentum</name>
    <dbReference type="NCBI Taxonomy" id="4460"/>
    <lineage>
        <taxon>Eukaryota</taxon>
        <taxon>Viridiplantae</taxon>
        <taxon>Streptophyta</taxon>
        <taxon>Embryophyta</taxon>
        <taxon>Tracheophyta</taxon>
        <taxon>Spermatophyta</taxon>
        <taxon>Magnoliopsida</taxon>
        <taxon>Liliopsida</taxon>
        <taxon>Araceae</taxon>
        <taxon>Aroideae</taxon>
        <taxon>Colocasieae</taxon>
        <taxon>Colocasia</taxon>
    </lineage>
</organism>
<dbReference type="OrthoDB" id="651362at2759"/>
<dbReference type="Proteomes" id="UP000652761">
    <property type="component" value="Unassembled WGS sequence"/>
</dbReference>
<gene>
    <name evidence="2" type="ORF">Taro_013200</name>
</gene>
<comment type="caution">
    <text evidence="2">The sequence shown here is derived from an EMBL/GenBank/DDBJ whole genome shotgun (WGS) entry which is preliminary data.</text>
</comment>
<reference evidence="2" key="1">
    <citation type="submission" date="2017-07" db="EMBL/GenBank/DDBJ databases">
        <title>Taro Niue Genome Assembly and Annotation.</title>
        <authorList>
            <person name="Atibalentja N."/>
            <person name="Keating K."/>
            <person name="Fields C.J."/>
        </authorList>
    </citation>
    <scope>NUCLEOTIDE SEQUENCE</scope>
    <source>
        <strain evidence="2">Niue_2</strain>
        <tissue evidence="2">Leaf</tissue>
    </source>
</reference>
<name>A0A843UAX1_COLES</name>
<dbReference type="AlphaFoldDB" id="A0A843UAX1"/>
<protein>
    <submittedName>
        <fullName evidence="2">Uncharacterized protein</fullName>
    </submittedName>
</protein>
<feature type="region of interest" description="Disordered" evidence="1">
    <location>
        <begin position="36"/>
        <end position="65"/>
    </location>
</feature>
<dbReference type="EMBL" id="NMUH01000523">
    <property type="protein sequence ID" value="MQL80748.1"/>
    <property type="molecule type" value="Genomic_DNA"/>
</dbReference>